<evidence type="ECO:0000256" key="1">
    <source>
        <dbReference type="SAM" id="MobiDB-lite"/>
    </source>
</evidence>
<name>A0ABP1R6P2_9HEXA</name>
<protein>
    <submittedName>
        <fullName evidence="2">Uncharacterized protein</fullName>
    </submittedName>
</protein>
<dbReference type="EMBL" id="CAXLJM020000051">
    <property type="protein sequence ID" value="CAL8115964.1"/>
    <property type="molecule type" value="Genomic_DNA"/>
</dbReference>
<gene>
    <name evidence="2" type="ORF">ODALV1_LOCUS17094</name>
</gene>
<dbReference type="Proteomes" id="UP001642540">
    <property type="component" value="Unassembled WGS sequence"/>
</dbReference>
<organism evidence="2 3">
    <name type="scientific">Orchesella dallaii</name>
    <dbReference type="NCBI Taxonomy" id="48710"/>
    <lineage>
        <taxon>Eukaryota</taxon>
        <taxon>Metazoa</taxon>
        <taxon>Ecdysozoa</taxon>
        <taxon>Arthropoda</taxon>
        <taxon>Hexapoda</taxon>
        <taxon>Collembola</taxon>
        <taxon>Entomobryomorpha</taxon>
        <taxon>Entomobryoidea</taxon>
        <taxon>Orchesellidae</taxon>
        <taxon>Orchesellinae</taxon>
        <taxon>Orchesella</taxon>
    </lineage>
</organism>
<reference evidence="2 3" key="1">
    <citation type="submission" date="2024-08" db="EMBL/GenBank/DDBJ databases">
        <authorList>
            <person name="Cucini C."/>
            <person name="Frati F."/>
        </authorList>
    </citation>
    <scope>NUCLEOTIDE SEQUENCE [LARGE SCALE GENOMIC DNA]</scope>
</reference>
<sequence>MSTEEMEVDCEGEEVVNQFDDYGIFENAQQWDLEEEIPLPRHKAVHYISSDPTIMCSKCGIFIAEQLILEHEFTCDFLEMELDASGVESSSSAVDNSNESSLQEAATSLMYDF</sequence>
<keyword evidence="3" id="KW-1185">Reference proteome</keyword>
<feature type="region of interest" description="Disordered" evidence="1">
    <location>
        <begin position="88"/>
        <end position="113"/>
    </location>
</feature>
<evidence type="ECO:0000313" key="2">
    <source>
        <dbReference type="EMBL" id="CAL8115964.1"/>
    </source>
</evidence>
<accession>A0ABP1R6P2</accession>
<comment type="caution">
    <text evidence="2">The sequence shown here is derived from an EMBL/GenBank/DDBJ whole genome shotgun (WGS) entry which is preliminary data.</text>
</comment>
<proteinExistence type="predicted"/>
<evidence type="ECO:0000313" key="3">
    <source>
        <dbReference type="Proteomes" id="UP001642540"/>
    </source>
</evidence>
<feature type="compositionally biased region" description="Low complexity" evidence="1">
    <location>
        <begin position="88"/>
        <end position="101"/>
    </location>
</feature>